<feature type="coiled-coil region" evidence="1">
    <location>
        <begin position="47"/>
        <end position="77"/>
    </location>
</feature>
<accession>A0A2S9V744</accession>
<dbReference type="RefSeq" id="WP_105935888.1">
    <property type="nucleotide sequence ID" value="NZ_PVNP01000192.1"/>
</dbReference>
<dbReference type="Proteomes" id="UP000238949">
    <property type="component" value="Unassembled WGS sequence"/>
</dbReference>
<evidence type="ECO:0008006" key="6">
    <source>
        <dbReference type="Google" id="ProtNLM"/>
    </source>
</evidence>
<dbReference type="OrthoDB" id="6336666at2"/>
<evidence type="ECO:0000313" key="4">
    <source>
        <dbReference type="EMBL" id="PRO72175.1"/>
    </source>
</evidence>
<keyword evidence="5" id="KW-1185">Reference proteome</keyword>
<protein>
    <recommendedName>
        <fullName evidence="6">Zinc resistance-associated protein</fullName>
    </recommendedName>
</protein>
<comment type="caution">
    <text evidence="4">The sequence shown here is derived from an EMBL/GenBank/DDBJ whole genome shotgun (WGS) entry which is preliminary data.</text>
</comment>
<feature type="compositionally biased region" description="Basic and acidic residues" evidence="2">
    <location>
        <begin position="115"/>
        <end position="127"/>
    </location>
</feature>
<proteinExistence type="predicted"/>
<keyword evidence="1" id="KW-0175">Coiled coil</keyword>
<sequence>MKRLMKKLCIITCAAMIVGTGISGMAIAANSNQSQAEREMPLLPPMMERLADKLDLTEAQQAELKSLKERQQALRAEFWEVFTEEQKTTMLQAMMKHRKDRGGDKHFRKGHHKGERGERPDDTNPSR</sequence>
<feature type="region of interest" description="Disordered" evidence="2">
    <location>
        <begin position="93"/>
        <end position="127"/>
    </location>
</feature>
<reference evidence="5" key="1">
    <citation type="journal article" date="2020" name="Int. J. Syst. Evol. Microbiol.">
        <title>Alteromonas alba sp. nov., a marine bacterium isolated from the seawater of the West Pacific Ocean.</title>
        <authorList>
            <person name="Sun C."/>
            <person name="Wu Y.-H."/>
            <person name="Xamxidin M."/>
            <person name="Cheng H."/>
            <person name="Xu X.-W."/>
        </authorList>
    </citation>
    <scope>NUCLEOTIDE SEQUENCE [LARGE SCALE GENOMIC DNA]</scope>
    <source>
        <strain evidence="5">190</strain>
    </source>
</reference>
<name>A0A2S9V744_9ALTE</name>
<gene>
    <name evidence="4" type="ORF">C6Y40_18540</name>
</gene>
<evidence type="ECO:0000256" key="3">
    <source>
        <dbReference type="SAM" id="SignalP"/>
    </source>
</evidence>
<dbReference type="EMBL" id="PVNP01000192">
    <property type="protein sequence ID" value="PRO72175.1"/>
    <property type="molecule type" value="Genomic_DNA"/>
</dbReference>
<feature type="compositionally biased region" description="Basic residues" evidence="2">
    <location>
        <begin position="95"/>
        <end position="114"/>
    </location>
</feature>
<evidence type="ECO:0000256" key="1">
    <source>
        <dbReference type="SAM" id="Coils"/>
    </source>
</evidence>
<evidence type="ECO:0000256" key="2">
    <source>
        <dbReference type="SAM" id="MobiDB-lite"/>
    </source>
</evidence>
<keyword evidence="3" id="KW-0732">Signal</keyword>
<organism evidence="4 5">
    <name type="scientific">Alteromonas alba</name>
    <dbReference type="NCBI Taxonomy" id="2079529"/>
    <lineage>
        <taxon>Bacteria</taxon>
        <taxon>Pseudomonadati</taxon>
        <taxon>Pseudomonadota</taxon>
        <taxon>Gammaproteobacteria</taxon>
        <taxon>Alteromonadales</taxon>
        <taxon>Alteromonadaceae</taxon>
        <taxon>Alteromonas/Salinimonas group</taxon>
        <taxon>Alteromonas</taxon>
    </lineage>
</organism>
<feature type="signal peptide" evidence="3">
    <location>
        <begin position="1"/>
        <end position="28"/>
    </location>
</feature>
<dbReference type="AlphaFoldDB" id="A0A2S9V744"/>
<feature type="chain" id="PRO_5015497765" description="Zinc resistance-associated protein" evidence="3">
    <location>
        <begin position="29"/>
        <end position="127"/>
    </location>
</feature>
<evidence type="ECO:0000313" key="5">
    <source>
        <dbReference type="Proteomes" id="UP000238949"/>
    </source>
</evidence>